<keyword evidence="4" id="KW-0677">Repeat</keyword>
<proteinExistence type="inferred from homology"/>
<evidence type="ECO:0000256" key="6">
    <source>
        <dbReference type="ARBA" id="ARBA00022833"/>
    </source>
</evidence>
<dbReference type="OrthoDB" id="153872at2759"/>
<accession>A0A484MNK3</accession>
<feature type="compositionally biased region" description="Low complexity" evidence="10">
    <location>
        <begin position="318"/>
        <end position="334"/>
    </location>
</feature>
<dbReference type="SMART" id="SM00336">
    <property type="entry name" value="BBOX"/>
    <property type="match status" value="2"/>
</dbReference>
<evidence type="ECO:0000259" key="12">
    <source>
        <dbReference type="PROSITE" id="PS51017"/>
    </source>
</evidence>
<gene>
    <name evidence="13" type="ORF">CCAM_LOCUS32218</name>
</gene>
<dbReference type="Proteomes" id="UP000595140">
    <property type="component" value="Unassembled WGS sequence"/>
</dbReference>
<feature type="compositionally biased region" description="Low complexity" evidence="10">
    <location>
        <begin position="181"/>
        <end position="199"/>
    </location>
</feature>
<evidence type="ECO:0008006" key="15">
    <source>
        <dbReference type="Google" id="ProtNLM"/>
    </source>
</evidence>
<dbReference type="PROSITE" id="PS50119">
    <property type="entry name" value="ZF_BBOX"/>
    <property type="match status" value="1"/>
</dbReference>
<evidence type="ECO:0000256" key="1">
    <source>
        <dbReference type="ARBA" id="ARBA00004123"/>
    </source>
</evidence>
<reference evidence="13 14" key="1">
    <citation type="submission" date="2018-04" db="EMBL/GenBank/DDBJ databases">
        <authorList>
            <person name="Vogel A."/>
        </authorList>
    </citation>
    <scope>NUCLEOTIDE SEQUENCE [LARGE SCALE GENOMIC DNA]</scope>
</reference>
<evidence type="ECO:0000256" key="4">
    <source>
        <dbReference type="ARBA" id="ARBA00022737"/>
    </source>
</evidence>
<dbReference type="GO" id="GO:0008270">
    <property type="term" value="F:zinc ion binding"/>
    <property type="evidence" value="ECO:0007669"/>
    <property type="project" value="UniProtKB-KW"/>
</dbReference>
<evidence type="ECO:0000256" key="10">
    <source>
        <dbReference type="SAM" id="MobiDB-lite"/>
    </source>
</evidence>
<dbReference type="AlphaFoldDB" id="A0A484MNK3"/>
<comment type="similarity">
    <text evidence="2">Belongs to the CONSTANS family.</text>
</comment>
<evidence type="ECO:0000256" key="7">
    <source>
        <dbReference type="ARBA" id="ARBA00023242"/>
    </source>
</evidence>
<dbReference type="PANTHER" id="PTHR31717">
    <property type="entry name" value="ZINC FINGER PROTEIN CONSTANS-LIKE 10"/>
    <property type="match status" value="1"/>
</dbReference>
<feature type="region of interest" description="Disordered" evidence="10">
    <location>
        <begin position="181"/>
        <end position="200"/>
    </location>
</feature>
<evidence type="ECO:0000256" key="5">
    <source>
        <dbReference type="ARBA" id="ARBA00022771"/>
    </source>
</evidence>
<name>A0A484MNK3_9ASTE</name>
<evidence type="ECO:0000313" key="14">
    <source>
        <dbReference type="Proteomes" id="UP000595140"/>
    </source>
</evidence>
<dbReference type="EMBL" id="OOIL02004123">
    <property type="protein sequence ID" value="VFQ90442.1"/>
    <property type="molecule type" value="Genomic_DNA"/>
</dbReference>
<protein>
    <recommendedName>
        <fullName evidence="15">CCT domain-containing protein</fullName>
    </recommendedName>
</protein>
<dbReference type="GO" id="GO:0006355">
    <property type="term" value="P:regulation of DNA-templated transcription"/>
    <property type="evidence" value="ECO:0007669"/>
    <property type="project" value="UniProtKB-ARBA"/>
</dbReference>
<evidence type="ECO:0000256" key="3">
    <source>
        <dbReference type="ARBA" id="ARBA00022723"/>
    </source>
</evidence>
<dbReference type="PROSITE" id="PS51017">
    <property type="entry name" value="CCT"/>
    <property type="match status" value="1"/>
</dbReference>
<keyword evidence="7 9" id="KW-0539">Nucleus</keyword>
<feature type="domain" description="CCT" evidence="12">
    <location>
        <begin position="430"/>
        <end position="472"/>
    </location>
</feature>
<dbReference type="InterPro" id="IPR010402">
    <property type="entry name" value="CCT_domain"/>
</dbReference>
<feature type="domain" description="B box-type" evidence="11">
    <location>
        <begin position="76"/>
        <end position="128"/>
    </location>
</feature>
<evidence type="ECO:0000256" key="9">
    <source>
        <dbReference type="PROSITE-ProRule" id="PRU00357"/>
    </source>
</evidence>
<feature type="region of interest" description="Disordered" evidence="10">
    <location>
        <begin position="317"/>
        <end position="337"/>
    </location>
</feature>
<dbReference type="InterPro" id="IPR000315">
    <property type="entry name" value="Znf_B-box"/>
</dbReference>
<dbReference type="InterPro" id="IPR049808">
    <property type="entry name" value="CONSTANS-like_Bbox1"/>
</dbReference>
<dbReference type="Pfam" id="PF06203">
    <property type="entry name" value="CCT"/>
    <property type="match status" value="1"/>
</dbReference>
<keyword evidence="3" id="KW-0479">Metal-binding</keyword>
<comment type="subcellular location">
    <subcellularLocation>
        <location evidence="1 9">Nucleus</location>
    </subcellularLocation>
</comment>
<evidence type="ECO:0000313" key="13">
    <source>
        <dbReference type="EMBL" id="VFQ90442.1"/>
    </source>
</evidence>
<keyword evidence="14" id="KW-1185">Reference proteome</keyword>
<evidence type="ECO:0000256" key="2">
    <source>
        <dbReference type="ARBA" id="ARBA00010024"/>
    </source>
</evidence>
<keyword evidence="5 8" id="KW-0863">Zinc-finger</keyword>
<evidence type="ECO:0000256" key="8">
    <source>
        <dbReference type="PROSITE-ProRule" id="PRU00024"/>
    </source>
</evidence>
<dbReference type="CDD" id="cd19821">
    <property type="entry name" value="Bbox1_BBX-like"/>
    <property type="match status" value="1"/>
</dbReference>
<evidence type="ECO:0000259" key="11">
    <source>
        <dbReference type="PROSITE" id="PS50119"/>
    </source>
</evidence>
<sequence length="491" mass="53046">METRPALLLLENQHRPLVPTGDGGTTLAAINLGGGTGGTKVHGGARVVYCRSDSARLCLQCDGRVHSANALARRHQRSLICDRCNSQPATMRCTDDDVCMCQSCDWAACSSNLSHRCKLLFPYAGVPSPADFTSMWSAVLDADVVPIPPEHPLPPPHSTHNNNEPYINNNSNNWASCPAAAAAADPNNNNNQNNNNHSNQGFVASRLNELASCLKFDPSSWVNSSQPSGSRDQTPFSAGAAAGETSCRLMNKGCDNDVELCEGAVDTADKDASLSFSGYDEMFAAAAAAGQCHRGFNGDDEGLAACLHTAASRDNTFSGTESSSHLTSSSGQQERMGGCLESINNNMLPNMNSSMMMMMMMMSPKMVGFPLTTTTATGQVGSLSNITGDSDIAEHHHHQDCGLSPALQLVNGETIWESGFDVTCCSPHARDKAKMRYKEKKKNRTFEKQIRYVSRKARADTRKRVKGRFVKAGEEYDYDPLKTKDMDMVPD</sequence>
<organism evidence="13 14">
    <name type="scientific">Cuscuta campestris</name>
    <dbReference type="NCBI Taxonomy" id="132261"/>
    <lineage>
        <taxon>Eukaryota</taxon>
        <taxon>Viridiplantae</taxon>
        <taxon>Streptophyta</taxon>
        <taxon>Embryophyta</taxon>
        <taxon>Tracheophyta</taxon>
        <taxon>Spermatophyta</taxon>
        <taxon>Magnoliopsida</taxon>
        <taxon>eudicotyledons</taxon>
        <taxon>Gunneridae</taxon>
        <taxon>Pentapetalae</taxon>
        <taxon>asterids</taxon>
        <taxon>lamiids</taxon>
        <taxon>Solanales</taxon>
        <taxon>Convolvulaceae</taxon>
        <taxon>Cuscuteae</taxon>
        <taxon>Cuscuta</taxon>
        <taxon>Cuscuta subgen. Grammica</taxon>
        <taxon>Cuscuta sect. Cleistogrammica</taxon>
    </lineage>
</organism>
<dbReference type="PANTHER" id="PTHR31717:SF46">
    <property type="entry name" value="CCT MOTIF FAMILY PROTEIN-RELATED"/>
    <property type="match status" value="1"/>
</dbReference>
<dbReference type="GO" id="GO:0005634">
    <property type="term" value="C:nucleus"/>
    <property type="evidence" value="ECO:0007669"/>
    <property type="project" value="UniProtKB-SubCell"/>
</dbReference>
<keyword evidence="6" id="KW-0862">Zinc</keyword>